<evidence type="ECO:0000256" key="9">
    <source>
        <dbReference type="ARBA" id="ARBA00039733"/>
    </source>
</evidence>
<sequence length="452" mass="49382">MSASQQQVQKMLGNKNNLSELKSRIWFVIIALVIFRLGSYIPVPGVNPKVLSQLLESQSGGLLDMFNMFSGGALGRFSLFALGVMPYITASIIIQILTHSVAKLKELKKEGESGRKKITQYTRYATVFLASFQAYAISFSLQQMGNSGGVEVVPNPGFGFLFPATIALTGGTVFLMWLGEQITERGIGNGISLIIFAGIVVGLPSAIGSTFSMVSEGNLNALVALFFLVLALAVTYFVVFVERAQRRITMQYARRGGRMGTNAQSSYLPLKVNMSGVIPVIFASSLVMFPGTIAQFLGQSDGWGWLLDISQWLSPGNVLYMIFFGGLIVWFAFFYTALTFDPNEISDNLKRSSAVIPGIRPGRSTADYIDSVTTKITFWGALYLLGVSLMPQFVLNIWAIPFALGGTGLLIVVVVAMDFMAQLQTHLMSGQYDNLMKKSNLKNYGKSGIQKR</sequence>
<evidence type="ECO:0000256" key="3">
    <source>
        <dbReference type="ARBA" id="ARBA00022448"/>
    </source>
</evidence>
<comment type="similarity">
    <text evidence="2">Belongs to the SecY/SEC61-alpha family.</text>
</comment>
<dbReference type="InterPro" id="IPR002208">
    <property type="entry name" value="SecY/SEC61-alpha"/>
</dbReference>
<feature type="transmembrane region" description="Helical" evidence="10">
    <location>
        <begin position="219"/>
        <end position="241"/>
    </location>
</feature>
<dbReference type="NCBIfam" id="TIGR00967">
    <property type="entry name" value="3a0501s007"/>
    <property type="match status" value="1"/>
</dbReference>
<keyword evidence="7" id="KW-0811">Translocation</keyword>
<feature type="transmembrane region" description="Helical" evidence="10">
    <location>
        <begin position="400"/>
        <end position="421"/>
    </location>
</feature>
<dbReference type="SUPFAM" id="SSF103491">
    <property type="entry name" value="Preprotein translocase SecY subunit"/>
    <property type="match status" value="1"/>
</dbReference>
<dbReference type="InterPro" id="IPR026593">
    <property type="entry name" value="SecY"/>
</dbReference>
<feature type="transmembrane region" description="Helical" evidence="10">
    <location>
        <begin position="376"/>
        <end position="394"/>
    </location>
</feature>
<evidence type="ECO:0000256" key="5">
    <source>
        <dbReference type="ARBA" id="ARBA00022927"/>
    </source>
</evidence>
<dbReference type="InterPro" id="IPR030659">
    <property type="entry name" value="SecY_CS"/>
</dbReference>
<dbReference type="PROSITE" id="PS00756">
    <property type="entry name" value="SECY_2"/>
    <property type="match status" value="1"/>
</dbReference>
<dbReference type="GO" id="GO:0016020">
    <property type="term" value="C:membrane"/>
    <property type="evidence" value="ECO:0007669"/>
    <property type="project" value="UniProtKB-SubCell"/>
</dbReference>
<accession>A0A3B0W6Y1</accession>
<evidence type="ECO:0000256" key="6">
    <source>
        <dbReference type="ARBA" id="ARBA00022989"/>
    </source>
</evidence>
<proteinExistence type="inferred from homology"/>
<evidence type="ECO:0000256" key="2">
    <source>
        <dbReference type="ARBA" id="ARBA00005751"/>
    </source>
</evidence>
<evidence type="ECO:0000256" key="4">
    <source>
        <dbReference type="ARBA" id="ARBA00022692"/>
    </source>
</evidence>
<feature type="transmembrane region" description="Helical" evidence="10">
    <location>
        <begin position="158"/>
        <end position="178"/>
    </location>
</feature>
<dbReference type="Pfam" id="PF00344">
    <property type="entry name" value="SecY"/>
    <property type="match status" value="1"/>
</dbReference>
<dbReference type="GO" id="GO:0015031">
    <property type="term" value="P:protein transport"/>
    <property type="evidence" value="ECO:0007669"/>
    <property type="project" value="UniProtKB-KW"/>
</dbReference>
<keyword evidence="8 10" id="KW-0472">Membrane</keyword>
<reference evidence="11" key="1">
    <citation type="submission" date="2018-06" db="EMBL/GenBank/DDBJ databases">
        <authorList>
            <person name="Zhirakovskaya E."/>
        </authorList>
    </citation>
    <scope>NUCLEOTIDE SEQUENCE</scope>
</reference>
<dbReference type="Gene3D" id="1.10.3370.10">
    <property type="entry name" value="SecY subunit domain"/>
    <property type="match status" value="1"/>
</dbReference>
<feature type="transmembrane region" description="Helical" evidence="10">
    <location>
        <begin position="318"/>
        <end position="340"/>
    </location>
</feature>
<feature type="transmembrane region" description="Helical" evidence="10">
    <location>
        <begin position="25"/>
        <end position="43"/>
    </location>
</feature>
<dbReference type="PANTHER" id="PTHR10906">
    <property type="entry name" value="SECY/SEC61-ALPHA FAMILY MEMBER"/>
    <property type="match status" value="1"/>
</dbReference>
<dbReference type="PIRSF" id="PIRSF004557">
    <property type="entry name" value="SecY"/>
    <property type="match status" value="1"/>
</dbReference>
<dbReference type="AlphaFoldDB" id="A0A3B0W6Y1"/>
<gene>
    <name evidence="11" type="ORF">MNBD_GAMMA01-1183</name>
</gene>
<dbReference type="InterPro" id="IPR023201">
    <property type="entry name" value="SecY_dom_sf"/>
</dbReference>
<feature type="transmembrane region" description="Helical" evidence="10">
    <location>
        <begin position="190"/>
        <end position="207"/>
    </location>
</feature>
<dbReference type="PROSITE" id="PS00755">
    <property type="entry name" value="SECY_1"/>
    <property type="match status" value="1"/>
</dbReference>
<evidence type="ECO:0000256" key="8">
    <source>
        <dbReference type="ARBA" id="ARBA00023136"/>
    </source>
</evidence>
<protein>
    <recommendedName>
        <fullName evidence="9">Protein translocase subunit SecY</fullName>
    </recommendedName>
</protein>
<evidence type="ECO:0000256" key="1">
    <source>
        <dbReference type="ARBA" id="ARBA00004141"/>
    </source>
</evidence>
<dbReference type="FunFam" id="1.10.3370.10:FF:000001">
    <property type="entry name" value="Preprotein translocase subunit SecY"/>
    <property type="match status" value="1"/>
</dbReference>
<dbReference type="HAMAP" id="MF_01465">
    <property type="entry name" value="SecY"/>
    <property type="match status" value="1"/>
</dbReference>
<comment type="subcellular location">
    <subcellularLocation>
        <location evidence="1">Membrane</location>
        <topology evidence="1">Multi-pass membrane protein</topology>
    </subcellularLocation>
</comment>
<dbReference type="PRINTS" id="PR00303">
    <property type="entry name" value="SECYTRNLCASE"/>
</dbReference>
<keyword evidence="5" id="KW-0653">Protein transport</keyword>
<organism evidence="11">
    <name type="scientific">hydrothermal vent metagenome</name>
    <dbReference type="NCBI Taxonomy" id="652676"/>
    <lineage>
        <taxon>unclassified sequences</taxon>
        <taxon>metagenomes</taxon>
        <taxon>ecological metagenomes</taxon>
    </lineage>
</organism>
<feature type="transmembrane region" description="Helical" evidence="10">
    <location>
        <begin position="77"/>
        <end position="101"/>
    </location>
</feature>
<evidence type="ECO:0000256" key="7">
    <source>
        <dbReference type="ARBA" id="ARBA00023010"/>
    </source>
</evidence>
<evidence type="ECO:0000313" key="11">
    <source>
        <dbReference type="EMBL" id="VAW39434.1"/>
    </source>
</evidence>
<keyword evidence="4 10" id="KW-0812">Transmembrane</keyword>
<evidence type="ECO:0000256" key="10">
    <source>
        <dbReference type="SAM" id="Phobius"/>
    </source>
</evidence>
<feature type="transmembrane region" description="Helical" evidence="10">
    <location>
        <begin position="277"/>
        <end position="298"/>
    </location>
</feature>
<name>A0A3B0W6Y1_9ZZZZ</name>
<keyword evidence="3" id="KW-0813">Transport</keyword>
<keyword evidence="6 10" id="KW-1133">Transmembrane helix</keyword>
<dbReference type="EMBL" id="UOEW01000230">
    <property type="protein sequence ID" value="VAW39434.1"/>
    <property type="molecule type" value="Genomic_DNA"/>
</dbReference>
<feature type="transmembrane region" description="Helical" evidence="10">
    <location>
        <begin position="121"/>
        <end position="138"/>
    </location>
</feature>